<accession>A0A3G4ZY25</accession>
<evidence type="ECO:0000313" key="1">
    <source>
        <dbReference type="EMBL" id="AYV79825.1"/>
    </source>
</evidence>
<proteinExistence type="predicted"/>
<protein>
    <submittedName>
        <fullName evidence="1">Uncharacterized protein</fullName>
    </submittedName>
</protein>
<reference evidence="1" key="1">
    <citation type="submission" date="2018-10" db="EMBL/GenBank/DDBJ databases">
        <title>Hidden diversity of soil giant viruses.</title>
        <authorList>
            <person name="Schulz F."/>
            <person name="Alteio L."/>
            <person name="Goudeau D."/>
            <person name="Ryan E.M."/>
            <person name="Malmstrom R.R."/>
            <person name="Blanchard J."/>
            <person name="Woyke T."/>
        </authorList>
    </citation>
    <scope>NUCLEOTIDE SEQUENCE</scope>
    <source>
        <strain evidence="1">FNV1</strain>
    </source>
</reference>
<name>A0A3G4ZY25_9VIRU</name>
<sequence>NKLLGENRETNTAQHKPDKLDNIIKQIVLPVQSQQISPPSQPNVKISMNEPISGLPPCKTGVAEKQSFYDIFNTVPTAVQIIDKKIPHNITLQDCVNKNDVNNAAHIITNTTETPDDSDTNTDEPDVYSYDDTTNIAIYSNKADSNDKQDKQDIRNIKYDDINKQPAKLESVDTNDDMTIGKEITQTQQASSNIAIIPTESIGLVDIIPTPLGITTGENIAIVDPAPIVAEKEEPEALTLAAAPQMVTYNDDNIDANIINDIQKMIAGGSKNIISIDVVKNVQGSPKMEYNALMKLKIFDIKKIAKERGVQLTTVIGKNKTKGELCNDITNKIVK</sequence>
<dbReference type="EMBL" id="MK072190">
    <property type="protein sequence ID" value="AYV79825.1"/>
    <property type="molecule type" value="Genomic_DNA"/>
</dbReference>
<organism evidence="1">
    <name type="scientific">Faunusvirus sp</name>
    <dbReference type="NCBI Taxonomy" id="2487766"/>
    <lineage>
        <taxon>Viruses</taxon>
        <taxon>Varidnaviria</taxon>
        <taxon>Bamfordvirae</taxon>
        <taxon>Nucleocytoviricota</taxon>
        <taxon>Megaviricetes</taxon>
        <taxon>Imitervirales</taxon>
        <taxon>Mimiviridae</taxon>
    </lineage>
</organism>
<gene>
    <name evidence="1" type="ORF">Faunusvirus59_1</name>
</gene>
<feature type="non-terminal residue" evidence="1">
    <location>
        <position position="1"/>
    </location>
</feature>